<feature type="non-terminal residue" evidence="2">
    <location>
        <position position="1"/>
    </location>
</feature>
<dbReference type="Proteomes" id="UP000681967">
    <property type="component" value="Unassembled WGS sequence"/>
</dbReference>
<comment type="caution">
    <text evidence="2">The sequence shown here is derived from an EMBL/GenBank/DDBJ whole genome shotgun (WGS) entry which is preliminary data.</text>
</comment>
<reference evidence="2" key="1">
    <citation type="submission" date="2021-02" db="EMBL/GenBank/DDBJ databases">
        <authorList>
            <person name="Nowell W R."/>
        </authorList>
    </citation>
    <scope>NUCLEOTIDE SEQUENCE</scope>
</reference>
<dbReference type="Proteomes" id="UP000681720">
    <property type="component" value="Unassembled WGS sequence"/>
</dbReference>
<proteinExistence type="predicted"/>
<gene>
    <name evidence="1" type="ORF">BYL167_LOCUS39493</name>
    <name evidence="2" type="ORF">GIL414_LOCUS40810</name>
    <name evidence="3" type="ORF">SMN809_LOCUS44954</name>
</gene>
<protein>
    <submittedName>
        <fullName evidence="2">Uncharacterized protein</fullName>
    </submittedName>
</protein>
<organism evidence="2 4">
    <name type="scientific">Rotaria magnacalcarata</name>
    <dbReference type="NCBI Taxonomy" id="392030"/>
    <lineage>
        <taxon>Eukaryota</taxon>
        <taxon>Metazoa</taxon>
        <taxon>Spiralia</taxon>
        <taxon>Gnathifera</taxon>
        <taxon>Rotifera</taxon>
        <taxon>Eurotatoria</taxon>
        <taxon>Bdelloidea</taxon>
        <taxon>Philodinida</taxon>
        <taxon>Philodinidae</taxon>
        <taxon>Rotaria</taxon>
    </lineage>
</organism>
<dbReference type="EMBL" id="CAJOBH010095117">
    <property type="protein sequence ID" value="CAF4585641.1"/>
    <property type="molecule type" value="Genomic_DNA"/>
</dbReference>
<name>A0A8S2ZM82_9BILA</name>
<sequence length="51" mass="5822">MWNIPMPNEIEVTGRLIANDARMGKVTYTIQDPVDGSIQFCNVEQLAIQHY</sequence>
<accession>A0A8S2ZM82</accession>
<dbReference type="AlphaFoldDB" id="A0A8S2ZM82"/>
<evidence type="ECO:0000313" key="4">
    <source>
        <dbReference type="Proteomes" id="UP000681720"/>
    </source>
</evidence>
<evidence type="ECO:0000313" key="1">
    <source>
        <dbReference type="EMBL" id="CAF4585641.1"/>
    </source>
</evidence>
<dbReference type="EMBL" id="CAJOBI010136259">
    <property type="protein sequence ID" value="CAF4746885.1"/>
    <property type="molecule type" value="Genomic_DNA"/>
</dbReference>
<evidence type="ECO:0000313" key="2">
    <source>
        <dbReference type="EMBL" id="CAF4645212.1"/>
    </source>
</evidence>
<dbReference type="EMBL" id="CAJOBJ010114022">
    <property type="protein sequence ID" value="CAF4645212.1"/>
    <property type="molecule type" value="Genomic_DNA"/>
</dbReference>
<evidence type="ECO:0000313" key="3">
    <source>
        <dbReference type="EMBL" id="CAF4746885.1"/>
    </source>
</evidence>
<dbReference type="Proteomes" id="UP000676336">
    <property type="component" value="Unassembled WGS sequence"/>
</dbReference>